<reference evidence="3" key="2">
    <citation type="submission" date="2013-10" db="EMBL/GenBank/DDBJ databases">
        <authorList>
            <person name="Aslett M."/>
        </authorList>
    </citation>
    <scope>NUCLEOTIDE SEQUENCE [LARGE SCALE GENOMIC DNA]</scope>
    <source>
        <strain evidence="3">Houghton</strain>
    </source>
</reference>
<gene>
    <name evidence="3" type="ORF">EPH_0040900</name>
</gene>
<dbReference type="AlphaFoldDB" id="U6GR95"/>
<feature type="transmembrane region" description="Helical" evidence="2">
    <location>
        <begin position="83"/>
        <end position="104"/>
    </location>
</feature>
<reference evidence="3" key="1">
    <citation type="submission" date="2013-10" db="EMBL/GenBank/DDBJ databases">
        <title>Genomic analysis of the causative agents of coccidiosis in chickens.</title>
        <authorList>
            <person name="Reid A.J."/>
            <person name="Blake D."/>
            <person name="Billington K."/>
            <person name="Browne H."/>
            <person name="Dunn M."/>
            <person name="Hung S."/>
            <person name="Kawahara F."/>
            <person name="Miranda-Saavedra D."/>
            <person name="Mourier T."/>
            <person name="Nagra H."/>
            <person name="Otto T.D."/>
            <person name="Rawlings N."/>
            <person name="Sanchez A."/>
            <person name="Sanders M."/>
            <person name="Subramaniam C."/>
            <person name="Tay Y."/>
            <person name="Dear P."/>
            <person name="Doerig C."/>
            <person name="Gruber A."/>
            <person name="Parkinson J."/>
            <person name="Shirley M."/>
            <person name="Wan K.L."/>
            <person name="Berriman M."/>
            <person name="Tomley F."/>
            <person name="Pain A."/>
        </authorList>
    </citation>
    <scope>NUCLEOTIDE SEQUENCE [LARGE SCALE GENOMIC DNA]</scope>
    <source>
        <strain evidence="3">Houghton</strain>
    </source>
</reference>
<protein>
    <submittedName>
        <fullName evidence="3">Uncharacterized protein</fullName>
    </submittedName>
</protein>
<evidence type="ECO:0000256" key="1">
    <source>
        <dbReference type="SAM" id="MobiDB-lite"/>
    </source>
</evidence>
<organism evidence="3 4">
    <name type="scientific">Eimeria praecox</name>
    <dbReference type="NCBI Taxonomy" id="51316"/>
    <lineage>
        <taxon>Eukaryota</taxon>
        <taxon>Sar</taxon>
        <taxon>Alveolata</taxon>
        <taxon>Apicomplexa</taxon>
        <taxon>Conoidasida</taxon>
        <taxon>Coccidia</taxon>
        <taxon>Eucoccidiorida</taxon>
        <taxon>Eimeriorina</taxon>
        <taxon>Eimeriidae</taxon>
        <taxon>Eimeria</taxon>
    </lineage>
</organism>
<keyword evidence="2" id="KW-0812">Transmembrane</keyword>
<proteinExistence type="predicted"/>
<dbReference type="EMBL" id="HG692447">
    <property type="protein sequence ID" value="CDI82776.1"/>
    <property type="molecule type" value="Genomic_DNA"/>
</dbReference>
<keyword evidence="2" id="KW-1133">Transmembrane helix</keyword>
<keyword evidence="4" id="KW-1185">Reference proteome</keyword>
<dbReference type="Proteomes" id="UP000018201">
    <property type="component" value="Unassembled WGS sequence"/>
</dbReference>
<evidence type="ECO:0000313" key="4">
    <source>
        <dbReference type="Proteomes" id="UP000018201"/>
    </source>
</evidence>
<accession>U6GR95</accession>
<evidence type="ECO:0000256" key="2">
    <source>
        <dbReference type="SAM" id="Phobius"/>
    </source>
</evidence>
<feature type="region of interest" description="Disordered" evidence="1">
    <location>
        <begin position="1"/>
        <end position="55"/>
    </location>
</feature>
<evidence type="ECO:0000313" key="3">
    <source>
        <dbReference type="EMBL" id="CDI82776.1"/>
    </source>
</evidence>
<sequence>MNVAAAHESDGGLVEAPVQDQMAGLVNTETAPPPFQPPVSRAETSPQTPAGGDDGYLLQAKEKQQIQRGEARYPSPAGALSRIISMGLLASVVVLMGLVFWEVFNFVGDVDDPLKDVTDPNMIPDAIEDMLVKGKSVAFVVNALRVDFAYSRCSTGMEQNMLRGGSFKLMSCPSAAKKSKTSRKMKQFLADDSPR</sequence>
<dbReference type="VEuPathDB" id="ToxoDB:EPH_0040900"/>
<name>U6GR95_9EIME</name>
<dbReference type="OrthoDB" id="345951at2759"/>
<keyword evidence="2" id="KW-0472">Membrane</keyword>